<name>A4BWK4_9FLAO</name>
<dbReference type="PANTHER" id="PTHR34406:SF1">
    <property type="entry name" value="PROTEIN YCEI"/>
    <property type="match status" value="1"/>
</dbReference>
<dbReference type="STRING" id="313594.PI23P_02587"/>
<reference evidence="2 3" key="1">
    <citation type="submission" date="2006-02" db="EMBL/GenBank/DDBJ databases">
        <authorList>
            <person name="Murray A."/>
            <person name="Staley J."/>
            <person name="Ferriera S."/>
            <person name="Johnson J."/>
            <person name="Kravitz S."/>
            <person name="Halpern A."/>
            <person name="Remington K."/>
            <person name="Beeson K."/>
            <person name="Tran B."/>
            <person name="Rogers Y.-H."/>
            <person name="Friedman R."/>
            <person name="Venter J.C."/>
        </authorList>
    </citation>
    <scope>NUCLEOTIDE SEQUENCE [LARGE SCALE GENOMIC DNA]</scope>
    <source>
        <strain evidence="2 3">23-P</strain>
    </source>
</reference>
<keyword evidence="3" id="KW-1185">Reference proteome</keyword>
<dbReference type="PROSITE" id="PS51257">
    <property type="entry name" value="PROKAR_LIPOPROTEIN"/>
    <property type="match status" value="1"/>
</dbReference>
<dbReference type="EMBL" id="AAOG01000001">
    <property type="protein sequence ID" value="EAR13345.1"/>
    <property type="molecule type" value="Genomic_DNA"/>
</dbReference>
<dbReference type="RefSeq" id="WP_004569142.1">
    <property type="nucleotide sequence ID" value="NZ_CH724148.1"/>
</dbReference>
<dbReference type="InterPro" id="IPR036761">
    <property type="entry name" value="TTHA0802/YceI-like_sf"/>
</dbReference>
<dbReference type="SMART" id="SM00867">
    <property type="entry name" value="YceI"/>
    <property type="match status" value="1"/>
</dbReference>
<evidence type="ECO:0000259" key="1">
    <source>
        <dbReference type="SMART" id="SM00867"/>
    </source>
</evidence>
<dbReference type="PANTHER" id="PTHR34406">
    <property type="entry name" value="PROTEIN YCEI"/>
    <property type="match status" value="1"/>
</dbReference>
<evidence type="ECO:0000313" key="3">
    <source>
        <dbReference type="Proteomes" id="UP000003053"/>
    </source>
</evidence>
<proteinExistence type="predicted"/>
<dbReference type="HOGENOM" id="CLU_071003_2_2_10"/>
<dbReference type="InterPro" id="IPR007372">
    <property type="entry name" value="Lipid/polyisoprenoid-bd_YceI"/>
</dbReference>
<organism evidence="2 3">
    <name type="scientific">Polaribacter irgensii 23-P</name>
    <dbReference type="NCBI Taxonomy" id="313594"/>
    <lineage>
        <taxon>Bacteria</taxon>
        <taxon>Pseudomonadati</taxon>
        <taxon>Bacteroidota</taxon>
        <taxon>Flavobacteriia</taxon>
        <taxon>Flavobacteriales</taxon>
        <taxon>Flavobacteriaceae</taxon>
    </lineage>
</organism>
<protein>
    <submittedName>
        <fullName evidence="2">YCE I like family protein</fullName>
    </submittedName>
</protein>
<gene>
    <name evidence="2" type="ORF">PI23P_02587</name>
</gene>
<evidence type="ECO:0000313" key="2">
    <source>
        <dbReference type="EMBL" id="EAR13345.1"/>
    </source>
</evidence>
<dbReference type="Gene3D" id="2.40.128.110">
    <property type="entry name" value="Lipid/polyisoprenoid-binding, YceI-like"/>
    <property type="match status" value="1"/>
</dbReference>
<dbReference type="OrthoDB" id="951410at2"/>
<accession>A4BWK4</accession>
<feature type="domain" description="Lipid/polyisoprenoid-binding YceI-like" evidence="1">
    <location>
        <begin position="37"/>
        <end position="209"/>
    </location>
</feature>
<dbReference type="Proteomes" id="UP000003053">
    <property type="component" value="Unassembled WGS sequence"/>
</dbReference>
<sequence length="210" mass="22754">MKKIILSLVVVVALLTACKENKKDKVEAKEAVKVAMVAALDNVDVESSVITWKGAKPTGTHDGTISLKGGSLNLEEGKLIGGSFVIEMATMKNLDLDAESGAKLVGHLSAPDFFDIATYATAKFVITSVVENENNLSVTGNLTVKDITKSITIPAMLVTEGTVTTFKSEKFNVDRTDFNIKYASKKFFDNLKDKFIDDMIEFSFSVTTKA</sequence>
<dbReference type="eggNOG" id="COG2353">
    <property type="taxonomic scope" value="Bacteria"/>
</dbReference>
<dbReference type="Pfam" id="PF04264">
    <property type="entry name" value="YceI"/>
    <property type="match status" value="1"/>
</dbReference>
<dbReference type="AlphaFoldDB" id="A4BWK4"/>
<dbReference type="SUPFAM" id="SSF101874">
    <property type="entry name" value="YceI-like"/>
    <property type="match status" value="1"/>
</dbReference>
<comment type="caution">
    <text evidence="2">The sequence shown here is derived from an EMBL/GenBank/DDBJ whole genome shotgun (WGS) entry which is preliminary data.</text>
</comment>